<organism evidence="2 3">
    <name type="scientific">Moniliophthora roreri (strain MCA 2997)</name>
    <name type="common">Cocoa frosty pod rot fungus</name>
    <name type="synonym">Crinipellis roreri</name>
    <dbReference type="NCBI Taxonomy" id="1381753"/>
    <lineage>
        <taxon>Eukaryota</taxon>
        <taxon>Fungi</taxon>
        <taxon>Dikarya</taxon>
        <taxon>Basidiomycota</taxon>
        <taxon>Agaricomycotina</taxon>
        <taxon>Agaricomycetes</taxon>
        <taxon>Agaricomycetidae</taxon>
        <taxon>Agaricales</taxon>
        <taxon>Marasmiineae</taxon>
        <taxon>Marasmiaceae</taxon>
        <taxon>Moniliophthora</taxon>
    </lineage>
</organism>
<name>V2WXB9_MONRO</name>
<feature type="transmembrane region" description="Helical" evidence="1">
    <location>
        <begin position="130"/>
        <end position="152"/>
    </location>
</feature>
<feature type="transmembrane region" description="Helical" evidence="1">
    <location>
        <begin position="26"/>
        <end position="48"/>
    </location>
</feature>
<keyword evidence="1" id="KW-0472">Membrane</keyword>
<evidence type="ECO:0000313" key="3">
    <source>
        <dbReference type="Proteomes" id="UP000017559"/>
    </source>
</evidence>
<dbReference type="CDD" id="cd12148">
    <property type="entry name" value="fungal_TF_MHR"/>
    <property type="match status" value="1"/>
</dbReference>
<sequence length="830" mass="93537">MSSPHLSPPVSSPPHGVDLSGKENGFYAGFVLASVLLGITIVQAWIYVNTNEDRWPLRTLVTILVILDITTTVLNAEFVHHYLIKNFGNLAELSNTYVTVSVELLITIIIACIVELFFASRVHKLDLVHWVIPVFIVSTALAGLATGTVGTAEVFKYPVVMTIASSKVKLYFALRNGFAALSDIAATIALLWSFKDDARAIQDRYPAAKTLPVYSHQRIIGNPISAVFVGHVHGPAREFELVPFPSRRDEDICHYHGLDVNNFPSFSPSHHQPSPTSRVGSTVVLPFEDRQNEMNEILFLQQQEKEKENPKSMDEVYLEFVNAFQDLQTAFSPEPVDMAPQHIAVDVLPQRIIEWFGWFAGTKIEDCDQLDWSCPLGCIVKLQPRYSFTDAGESLYLPHDTLESTLSNDGIHDLLQIFRQKYCGWLGFTIEDAHDPLLRVVCCALAARHLPEDVKWLFVPRLRARVEEMIKIVILNPPPRPGSLTTIKALLVWAVWLPVTSDLSIHDPRYLLSVAIDMATQFKLADCADLLLEMRQLEAAGQSVDMNVEADLLDKVRLWSCLINVDTMYSLRSGVSPHSSFGPGFATVFPVSYTIPTYLDGCQDLRIRIITDLLCATVSALKTEPRSRRSTDLDSWFRERRGYLRDMANLQRLLTLVTPLADFVKCQFSQMGAFSRALQLLVYYDVLYKARKLYETSPQHKDNPNNPFWCLEIRSSDSSLVHWMKDGLVLAEEILSWVVQVDHSFLATFPNHLFFPFAFSAIYVIGVKFIGFNALQTVFLGVDCQLLNQVVVNLNRAALWSGHPAKSCADFITTLLSLWNNRDVLFVRDD</sequence>
<dbReference type="OrthoDB" id="2595934at2759"/>
<evidence type="ECO:0000313" key="2">
    <source>
        <dbReference type="EMBL" id="ESK85151.1"/>
    </source>
</evidence>
<keyword evidence="1" id="KW-1133">Transmembrane helix</keyword>
<comment type="caution">
    <text evidence="2">The sequence shown here is derived from an EMBL/GenBank/DDBJ whole genome shotgun (WGS) entry which is preliminary data.</text>
</comment>
<dbReference type="STRING" id="1381753.V2WXB9"/>
<dbReference type="Proteomes" id="UP000017559">
    <property type="component" value="Unassembled WGS sequence"/>
</dbReference>
<dbReference type="PANTHER" id="PTHR40465">
    <property type="entry name" value="CHROMOSOME 1, WHOLE GENOME SHOTGUN SEQUENCE"/>
    <property type="match status" value="1"/>
</dbReference>
<reference evidence="2 3" key="1">
    <citation type="journal article" date="2014" name="BMC Genomics">
        <title>Genome and secretome analysis of the hemibiotrophic fungal pathogen, Moniliophthora roreri, which causes frosty pod rot disease of cacao: mechanisms of the biotrophic and necrotrophic phases.</title>
        <authorList>
            <person name="Meinhardt L.W."/>
            <person name="Costa G.G.L."/>
            <person name="Thomazella D.P.T."/>
            <person name="Teixeira P.J.P.L."/>
            <person name="Carazzolle M.F."/>
            <person name="Schuster S.C."/>
            <person name="Carlson J.E."/>
            <person name="Guiltinan M.J."/>
            <person name="Mieczkowski P."/>
            <person name="Farmer A."/>
            <person name="Ramaraj T."/>
            <person name="Crozier J."/>
            <person name="Davis R.E."/>
            <person name="Shao J."/>
            <person name="Melnick R.L."/>
            <person name="Pereira G.A.G."/>
            <person name="Bailey B.A."/>
        </authorList>
    </citation>
    <scope>NUCLEOTIDE SEQUENCE [LARGE SCALE GENOMIC DNA]</scope>
    <source>
        <strain evidence="2 3">MCA 2997</strain>
    </source>
</reference>
<dbReference type="HOGENOM" id="CLU_341641_0_0_1"/>
<feature type="transmembrane region" description="Helical" evidence="1">
    <location>
        <begin position="60"/>
        <end position="84"/>
    </location>
</feature>
<protein>
    <submittedName>
        <fullName evidence="2">Uncharacterized protein</fullName>
    </submittedName>
</protein>
<proteinExistence type="predicted"/>
<keyword evidence="1" id="KW-0812">Transmembrane</keyword>
<gene>
    <name evidence="2" type="ORF">Moror_3583</name>
</gene>
<evidence type="ECO:0000256" key="1">
    <source>
        <dbReference type="SAM" id="Phobius"/>
    </source>
</evidence>
<keyword evidence="3" id="KW-1185">Reference proteome</keyword>
<feature type="transmembrane region" description="Helical" evidence="1">
    <location>
        <begin position="96"/>
        <end position="118"/>
    </location>
</feature>
<dbReference type="EMBL" id="AWSO01001135">
    <property type="protein sequence ID" value="ESK85151.1"/>
    <property type="molecule type" value="Genomic_DNA"/>
</dbReference>
<dbReference type="PANTHER" id="PTHR40465:SF1">
    <property type="entry name" value="DUF6534 DOMAIN-CONTAINING PROTEIN"/>
    <property type="match status" value="1"/>
</dbReference>
<dbReference type="AlphaFoldDB" id="V2WXB9"/>
<accession>V2WXB9</accession>
<dbReference type="KEGG" id="mrr:Moror_3583"/>